<comment type="caution">
    <text evidence="2">The sequence shown here is derived from an EMBL/GenBank/DDBJ whole genome shotgun (WGS) entry which is preliminary data.</text>
</comment>
<keyword evidence="2" id="KW-0418">Kinase</keyword>
<protein>
    <submittedName>
        <fullName evidence="2">L-type lectin-domain containing receptor kinase S.6</fullName>
    </submittedName>
</protein>
<dbReference type="AlphaFoldDB" id="A0AAV6NYH0"/>
<dbReference type="GO" id="GO:0005524">
    <property type="term" value="F:ATP binding"/>
    <property type="evidence" value="ECO:0007669"/>
    <property type="project" value="InterPro"/>
</dbReference>
<evidence type="ECO:0000313" key="3">
    <source>
        <dbReference type="Proteomes" id="UP000685013"/>
    </source>
</evidence>
<reference evidence="2 3" key="1">
    <citation type="journal article" date="2021" name="Hortic Res">
        <title>The domestication of Cucurbita argyrosperma as revealed by the genome of its wild relative.</title>
        <authorList>
            <person name="Barrera-Redondo J."/>
            <person name="Sanchez-de la Vega G."/>
            <person name="Aguirre-Liguori J.A."/>
            <person name="Castellanos-Morales G."/>
            <person name="Gutierrez-Guerrero Y.T."/>
            <person name="Aguirre-Dugua X."/>
            <person name="Aguirre-Planter E."/>
            <person name="Tenaillon M.I."/>
            <person name="Lira-Saade R."/>
            <person name="Eguiarte L.E."/>
        </authorList>
    </citation>
    <scope>NUCLEOTIDE SEQUENCE [LARGE SCALE GENOMIC DNA]</scope>
    <source>
        <strain evidence="2">JBR-2021</strain>
    </source>
</reference>
<dbReference type="GO" id="GO:0004672">
    <property type="term" value="F:protein kinase activity"/>
    <property type="evidence" value="ECO:0007669"/>
    <property type="project" value="InterPro"/>
</dbReference>
<evidence type="ECO:0000313" key="2">
    <source>
        <dbReference type="EMBL" id="KAG6605002.1"/>
    </source>
</evidence>
<dbReference type="EMBL" id="JAGKQH010000002">
    <property type="protein sequence ID" value="KAG6605002.1"/>
    <property type="molecule type" value="Genomic_DNA"/>
</dbReference>
<dbReference type="Proteomes" id="UP000685013">
    <property type="component" value="Chromosome 2"/>
</dbReference>
<feature type="non-terminal residue" evidence="2">
    <location>
        <position position="1"/>
    </location>
</feature>
<dbReference type="InterPro" id="IPR000719">
    <property type="entry name" value="Prot_kinase_dom"/>
</dbReference>
<keyword evidence="3" id="KW-1185">Reference proteome</keyword>
<keyword evidence="2" id="KW-0675">Receptor</keyword>
<sequence>MTSFDVTLLAASTFANANDLDRLRISIAQEVYEHCSNTPEATIPTGTMRYLAPEYLYSSIPTEKKDVYGFGVVVFNREKAS</sequence>
<proteinExistence type="predicted"/>
<feature type="domain" description="Protein kinase" evidence="1">
    <location>
        <begin position="1"/>
        <end position="81"/>
    </location>
</feature>
<organism evidence="2 3">
    <name type="scientific">Cucurbita argyrosperma subsp. sororia</name>
    <dbReference type="NCBI Taxonomy" id="37648"/>
    <lineage>
        <taxon>Eukaryota</taxon>
        <taxon>Viridiplantae</taxon>
        <taxon>Streptophyta</taxon>
        <taxon>Embryophyta</taxon>
        <taxon>Tracheophyta</taxon>
        <taxon>Spermatophyta</taxon>
        <taxon>Magnoliopsida</taxon>
        <taxon>eudicotyledons</taxon>
        <taxon>Gunneridae</taxon>
        <taxon>Pentapetalae</taxon>
        <taxon>rosids</taxon>
        <taxon>fabids</taxon>
        <taxon>Cucurbitales</taxon>
        <taxon>Cucurbitaceae</taxon>
        <taxon>Cucurbiteae</taxon>
        <taxon>Cucurbita</taxon>
    </lineage>
</organism>
<name>A0AAV6NYH0_9ROSI</name>
<gene>
    <name evidence="2" type="primary">LECRKS6</name>
    <name evidence="2" type="ORF">SDJN03_02319</name>
</gene>
<accession>A0AAV6NYH0</accession>
<dbReference type="PROSITE" id="PS50011">
    <property type="entry name" value="PROTEIN_KINASE_DOM"/>
    <property type="match status" value="1"/>
</dbReference>
<evidence type="ECO:0000259" key="1">
    <source>
        <dbReference type="PROSITE" id="PS50011"/>
    </source>
</evidence>
<keyword evidence="2" id="KW-0808">Transferase</keyword>